<evidence type="ECO:0000313" key="2">
    <source>
        <dbReference type="EMBL" id="KAG7441911.1"/>
    </source>
</evidence>
<comment type="caution">
    <text evidence="2">The sequence shown here is derived from an EMBL/GenBank/DDBJ whole genome shotgun (WGS) entry which is preliminary data.</text>
</comment>
<dbReference type="RefSeq" id="XP_043035411.1">
    <property type="nucleotide sequence ID" value="XM_043180981.1"/>
</dbReference>
<keyword evidence="3" id="KW-1185">Reference proteome</keyword>
<organism evidence="2 3">
    <name type="scientific">Guyanagaster necrorhizus</name>
    <dbReference type="NCBI Taxonomy" id="856835"/>
    <lineage>
        <taxon>Eukaryota</taxon>
        <taxon>Fungi</taxon>
        <taxon>Dikarya</taxon>
        <taxon>Basidiomycota</taxon>
        <taxon>Agaricomycotina</taxon>
        <taxon>Agaricomycetes</taxon>
        <taxon>Agaricomycetidae</taxon>
        <taxon>Agaricales</taxon>
        <taxon>Marasmiineae</taxon>
        <taxon>Physalacriaceae</taxon>
        <taxon>Guyanagaster</taxon>
    </lineage>
</organism>
<feature type="region of interest" description="Disordered" evidence="1">
    <location>
        <begin position="108"/>
        <end position="142"/>
    </location>
</feature>
<dbReference type="EMBL" id="MU250555">
    <property type="protein sequence ID" value="KAG7441911.1"/>
    <property type="molecule type" value="Genomic_DNA"/>
</dbReference>
<protein>
    <submittedName>
        <fullName evidence="2">Uncharacterized protein</fullName>
    </submittedName>
</protein>
<sequence length="194" mass="21413">MRMQQTSQTMNGATRTGLCCAPKISLPCLCPSARTCLKTIWTMIVIRCIHSRSPLVMNRPGYPPSHQSGLSQPVPANSPAFVSTSLTSVPAYGAVTNVQTHCRMQDFSGIQTPAPSMPPETSSTSRSPSGWSAPSRQTSHPCRCRRGRCRWRLSYPIRMTIAVHEESPFQPQSQGSCLRARKLSIYQKETFLVS</sequence>
<dbReference type="Proteomes" id="UP000812287">
    <property type="component" value="Unassembled WGS sequence"/>
</dbReference>
<feature type="compositionally biased region" description="Low complexity" evidence="1">
    <location>
        <begin position="119"/>
        <end position="135"/>
    </location>
</feature>
<dbReference type="AlphaFoldDB" id="A0A9P7VL09"/>
<accession>A0A9P7VL09</accession>
<proteinExistence type="predicted"/>
<evidence type="ECO:0000313" key="3">
    <source>
        <dbReference type="Proteomes" id="UP000812287"/>
    </source>
</evidence>
<name>A0A9P7VL09_9AGAR</name>
<reference evidence="2" key="1">
    <citation type="submission" date="2020-11" db="EMBL/GenBank/DDBJ databases">
        <title>Adaptations for nitrogen fixation in a non-lichenized fungal sporocarp promotes dispersal by wood-feeding termites.</title>
        <authorList>
            <consortium name="DOE Joint Genome Institute"/>
            <person name="Koch R.A."/>
            <person name="Yoon G."/>
            <person name="Arayal U."/>
            <person name="Lail K."/>
            <person name="Amirebrahimi M."/>
            <person name="Labutti K."/>
            <person name="Lipzen A."/>
            <person name="Riley R."/>
            <person name="Barry K."/>
            <person name="Henrissat B."/>
            <person name="Grigoriev I.V."/>
            <person name="Herr J.R."/>
            <person name="Aime M.C."/>
        </authorList>
    </citation>
    <scope>NUCLEOTIDE SEQUENCE</scope>
    <source>
        <strain evidence="2">MCA 3950</strain>
    </source>
</reference>
<evidence type="ECO:0000256" key="1">
    <source>
        <dbReference type="SAM" id="MobiDB-lite"/>
    </source>
</evidence>
<dbReference type="GeneID" id="66103277"/>
<gene>
    <name evidence="2" type="ORF">BT62DRAFT_459311</name>
</gene>